<gene>
    <name evidence="2" type="ORF">G4Z02_08590</name>
</gene>
<feature type="transmembrane region" description="Helical" evidence="1">
    <location>
        <begin position="205"/>
        <end position="225"/>
    </location>
</feature>
<protein>
    <submittedName>
        <fullName evidence="2">TIGR02206 family membrane protein</fullName>
    </submittedName>
</protein>
<feature type="transmembrane region" description="Helical" evidence="1">
    <location>
        <begin position="15"/>
        <end position="35"/>
    </location>
</feature>
<dbReference type="NCBIfam" id="TIGR02206">
    <property type="entry name" value="intg_mem_TP0381"/>
    <property type="match status" value="1"/>
</dbReference>
<dbReference type="Pfam" id="PF14808">
    <property type="entry name" value="TMEM164"/>
    <property type="match status" value="1"/>
</dbReference>
<dbReference type="EMBL" id="CP048914">
    <property type="protein sequence ID" value="QMS85800.1"/>
    <property type="molecule type" value="Genomic_DNA"/>
</dbReference>
<feature type="transmembrane region" description="Helical" evidence="1">
    <location>
        <begin position="78"/>
        <end position="96"/>
    </location>
</feature>
<dbReference type="RefSeq" id="WP_258877608.1">
    <property type="nucleotide sequence ID" value="NZ_CP048914.1"/>
</dbReference>
<feature type="transmembrane region" description="Helical" evidence="1">
    <location>
        <begin position="108"/>
        <end position="126"/>
    </location>
</feature>
<dbReference type="AlphaFoldDB" id="A0A7L7KSK4"/>
<keyword evidence="1" id="KW-1133">Transmembrane helix</keyword>
<dbReference type="Proteomes" id="UP000514720">
    <property type="component" value="Chromosome"/>
</dbReference>
<reference evidence="2 3" key="1">
    <citation type="submission" date="2020-02" db="EMBL/GenBank/DDBJ databases">
        <authorList>
            <person name="Zheng R.K."/>
            <person name="Sun C.M."/>
        </authorList>
    </citation>
    <scope>NUCLEOTIDE SEQUENCE [LARGE SCALE GENOMIC DNA]</scope>
    <source>
        <strain evidence="3">zrk13</strain>
    </source>
</reference>
<dbReference type="KEGG" id="xcl:G4Z02_08590"/>
<feature type="transmembrane region" description="Helical" evidence="1">
    <location>
        <begin position="47"/>
        <end position="66"/>
    </location>
</feature>
<keyword evidence="3" id="KW-1185">Reference proteome</keyword>
<feature type="transmembrane region" description="Helical" evidence="1">
    <location>
        <begin position="164"/>
        <end position="182"/>
    </location>
</feature>
<proteinExistence type="predicted"/>
<name>A0A7L7KSK4_9MOLU</name>
<keyword evidence="1" id="KW-0472">Membrane</keyword>
<feature type="transmembrane region" description="Helical" evidence="1">
    <location>
        <begin position="132"/>
        <end position="152"/>
    </location>
</feature>
<evidence type="ECO:0000256" key="1">
    <source>
        <dbReference type="SAM" id="Phobius"/>
    </source>
</evidence>
<evidence type="ECO:0000313" key="3">
    <source>
        <dbReference type="Proteomes" id="UP000514720"/>
    </source>
</evidence>
<accession>A0A7L7KSK4</accession>
<keyword evidence="1" id="KW-0812">Transmembrane</keyword>
<sequence>MFFSDDVGLVFEPFSLLHIVLFVTVIAGVLLIVFFREALRNHPKERMIAIGMATFAFVWEIGLYSWKIGNGLWTWDDGLPLGLCGMTLYIAIFAMYFKKFSLFEIGYYWTWGAIASVLFPDIPYSIDRFRFYQFMFGHMFFFFMFVYMIAVYQWYPTWKSWRKSVLTLSIVTVILTITSFITDTNLMFMRESDGTPLELFEGGPYILYFIGVVGLAFIIMTVWQLPWHFYHKRIKS</sequence>
<organism evidence="2 3">
    <name type="scientific">Candidatus Xianfuyuplasma coldseepsis</name>
    <dbReference type="NCBI Taxonomy" id="2782163"/>
    <lineage>
        <taxon>Bacteria</taxon>
        <taxon>Bacillati</taxon>
        <taxon>Mycoplasmatota</taxon>
        <taxon>Mollicutes</taxon>
        <taxon>Candidatus Izemoplasmatales</taxon>
        <taxon>Candidatus Izemoplasmataceae</taxon>
        <taxon>Candidatus Xianfuyuplasma</taxon>
    </lineage>
</organism>
<dbReference type="InterPro" id="IPR011737">
    <property type="entry name" value="CHP02206_TP0381"/>
</dbReference>
<evidence type="ECO:0000313" key="2">
    <source>
        <dbReference type="EMBL" id="QMS85800.1"/>
    </source>
</evidence>